<dbReference type="Proteomes" id="UP000319576">
    <property type="component" value="Chromosome"/>
</dbReference>
<feature type="chain" id="PRO_5022191394" evidence="1">
    <location>
        <begin position="20"/>
        <end position="226"/>
    </location>
</feature>
<keyword evidence="1" id="KW-0732">Signal</keyword>
<dbReference type="InterPro" id="IPR032675">
    <property type="entry name" value="LRR_dom_sf"/>
</dbReference>
<dbReference type="InterPro" id="IPR051341">
    <property type="entry name" value="Zyg-11_UBL_adapter"/>
</dbReference>
<dbReference type="OrthoDB" id="280858at2"/>
<dbReference type="PANTHER" id="PTHR12904:SF23">
    <property type="entry name" value="PROTEIN ZER-1 HOMOLOG"/>
    <property type="match status" value="1"/>
</dbReference>
<evidence type="ECO:0000313" key="2">
    <source>
        <dbReference type="EMBL" id="QDU19305.1"/>
    </source>
</evidence>
<dbReference type="AlphaFoldDB" id="A0A517XP72"/>
<dbReference type="InterPro" id="IPR001611">
    <property type="entry name" value="Leu-rich_rpt"/>
</dbReference>
<sequence length="226" mass="24146" precursor="true">MRRALPPLAVLLFATTGSAQPPATPGEQAALKSAMLAKASAGLDPTLPVGSRVSVKFLAAGDGALITLAKHKEVGEIQILDATACTSKGFAALKALPNLRRLKLNRSGVTDKELVEIATLSQLRVLIMPEAQITDKGAAELEKLTRLETLDLSDNPRLTDKAMAHVRTLVRLENLYLTKTGLTDAGLMELKTLEGLRDMTAAGTRVTAKAAEAFADEMPNLRQVRR</sequence>
<dbReference type="KEGG" id="uli:ETAA1_12110"/>
<dbReference type="SUPFAM" id="SSF52047">
    <property type="entry name" value="RNI-like"/>
    <property type="match status" value="1"/>
</dbReference>
<evidence type="ECO:0000256" key="1">
    <source>
        <dbReference type="SAM" id="SignalP"/>
    </source>
</evidence>
<dbReference type="PANTHER" id="PTHR12904">
    <property type="match status" value="1"/>
</dbReference>
<reference evidence="2 3" key="1">
    <citation type="submission" date="2019-02" db="EMBL/GenBank/DDBJ databases">
        <title>Deep-cultivation of Planctomycetes and their phenomic and genomic characterization uncovers novel biology.</title>
        <authorList>
            <person name="Wiegand S."/>
            <person name="Jogler M."/>
            <person name="Boedeker C."/>
            <person name="Pinto D."/>
            <person name="Vollmers J."/>
            <person name="Rivas-Marin E."/>
            <person name="Kohn T."/>
            <person name="Peeters S.H."/>
            <person name="Heuer A."/>
            <person name="Rast P."/>
            <person name="Oberbeckmann S."/>
            <person name="Bunk B."/>
            <person name="Jeske O."/>
            <person name="Meyerdierks A."/>
            <person name="Storesund J.E."/>
            <person name="Kallscheuer N."/>
            <person name="Luecker S."/>
            <person name="Lage O.M."/>
            <person name="Pohl T."/>
            <person name="Merkel B.J."/>
            <person name="Hornburger P."/>
            <person name="Mueller R.-W."/>
            <person name="Bruemmer F."/>
            <person name="Labrenz M."/>
            <person name="Spormann A.M."/>
            <person name="Op den Camp H."/>
            <person name="Overmann J."/>
            <person name="Amann R."/>
            <person name="Jetten M.S.M."/>
            <person name="Mascher T."/>
            <person name="Medema M.H."/>
            <person name="Devos D.P."/>
            <person name="Kaster A.-K."/>
            <person name="Ovreas L."/>
            <person name="Rohde M."/>
            <person name="Galperin M.Y."/>
            <person name="Jogler C."/>
        </authorList>
    </citation>
    <scope>NUCLEOTIDE SEQUENCE [LARGE SCALE GENOMIC DNA]</scope>
    <source>
        <strain evidence="2 3">ETA_A1</strain>
    </source>
</reference>
<keyword evidence="3" id="KW-1185">Reference proteome</keyword>
<proteinExistence type="predicted"/>
<dbReference type="EMBL" id="CP036273">
    <property type="protein sequence ID" value="QDU19305.1"/>
    <property type="molecule type" value="Genomic_DNA"/>
</dbReference>
<organism evidence="2 3">
    <name type="scientific">Urbifossiella limnaea</name>
    <dbReference type="NCBI Taxonomy" id="2528023"/>
    <lineage>
        <taxon>Bacteria</taxon>
        <taxon>Pseudomonadati</taxon>
        <taxon>Planctomycetota</taxon>
        <taxon>Planctomycetia</taxon>
        <taxon>Gemmatales</taxon>
        <taxon>Gemmataceae</taxon>
        <taxon>Urbifossiella</taxon>
    </lineage>
</organism>
<gene>
    <name evidence="2" type="ORF">ETAA1_12110</name>
</gene>
<name>A0A517XP72_9BACT</name>
<dbReference type="RefSeq" id="WP_145235202.1">
    <property type="nucleotide sequence ID" value="NZ_CP036273.1"/>
</dbReference>
<protein>
    <submittedName>
        <fullName evidence="2">Leucine Rich repeats (2 copies)</fullName>
    </submittedName>
</protein>
<accession>A0A517XP72</accession>
<evidence type="ECO:0000313" key="3">
    <source>
        <dbReference type="Proteomes" id="UP000319576"/>
    </source>
</evidence>
<feature type="signal peptide" evidence="1">
    <location>
        <begin position="1"/>
        <end position="19"/>
    </location>
</feature>
<dbReference type="Pfam" id="PF13516">
    <property type="entry name" value="LRR_6"/>
    <property type="match status" value="1"/>
</dbReference>
<dbReference type="Gene3D" id="3.80.10.10">
    <property type="entry name" value="Ribonuclease Inhibitor"/>
    <property type="match status" value="1"/>
</dbReference>